<evidence type="ECO:0000256" key="2">
    <source>
        <dbReference type="SAM" id="Coils"/>
    </source>
</evidence>
<keyword evidence="5" id="KW-1185">Reference proteome</keyword>
<name>E1ZBG3_CHLVA</name>
<evidence type="ECO:0000313" key="4">
    <source>
        <dbReference type="EMBL" id="EFN56849.1"/>
    </source>
</evidence>
<dbReference type="eggNOG" id="ENOG502QS0D">
    <property type="taxonomic scope" value="Eukaryota"/>
</dbReference>
<evidence type="ECO:0000256" key="3">
    <source>
        <dbReference type="SAM" id="MobiDB-lite"/>
    </source>
</evidence>
<dbReference type="InParanoid" id="E1ZBG3"/>
<evidence type="ECO:0008006" key="6">
    <source>
        <dbReference type="Google" id="ProtNLM"/>
    </source>
</evidence>
<organism evidence="5">
    <name type="scientific">Chlorella variabilis</name>
    <name type="common">Green alga</name>
    <dbReference type="NCBI Taxonomy" id="554065"/>
    <lineage>
        <taxon>Eukaryota</taxon>
        <taxon>Viridiplantae</taxon>
        <taxon>Chlorophyta</taxon>
        <taxon>core chlorophytes</taxon>
        <taxon>Trebouxiophyceae</taxon>
        <taxon>Chlorellales</taxon>
        <taxon>Chlorellaceae</taxon>
        <taxon>Chlorella clade</taxon>
        <taxon>Chlorella</taxon>
    </lineage>
</organism>
<dbReference type="PANTHER" id="PTHR18962">
    <property type="entry name" value="COILED-COIL DOMAIN-CONTAINING PROTEIN 39"/>
    <property type="match status" value="1"/>
</dbReference>
<evidence type="ECO:0000313" key="5">
    <source>
        <dbReference type="Proteomes" id="UP000008141"/>
    </source>
</evidence>
<feature type="region of interest" description="Disordered" evidence="3">
    <location>
        <begin position="811"/>
        <end position="831"/>
    </location>
</feature>
<feature type="region of interest" description="Disordered" evidence="3">
    <location>
        <begin position="426"/>
        <end position="450"/>
    </location>
</feature>
<dbReference type="KEGG" id="cvr:CHLNCDRAFT_144442"/>
<dbReference type="STRING" id="554065.E1ZBG3"/>
<dbReference type="PANTHER" id="PTHR18962:SF0">
    <property type="entry name" value="COILED-COIL DOMAIN-CONTAINING PROTEIN 39"/>
    <property type="match status" value="1"/>
</dbReference>
<dbReference type="GO" id="GO:0036159">
    <property type="term" value="P:inner dynein arm assembly"/>
    <property type="evidence" value="ECO:0007669"/>
    <property type="project" value="InterPro"/>
</dbReference>
<feature type="region of interest" description="Disordered" evidence="3">
    <location>
        <begin position="900"/>
        <end position="991"/>
    </location>
</feature>
<reference evidence="4 5" key="1">
    <citation type="journal article" date="2010" name="Plant Cell">
        <title>The Chlorella variabilis NC64A genome reveals adaptation to photosymbiosis, coevolution with viruses, and cryptic sex.</title>
        <authorList>
            <person name="Blanc G."/>
            <person name="Duncan G."/>
            <person name="Agarkova I."/>
            <person name="Borodovsky M."/>
            <person name="Gurnon J."/>
            <person name="Kuo A."/>
            <person name="Lindquist E."/>
            <person name="Lucas S."/>
            <person name="Pangilinan J."/>
            <person name="Polle J."/>
            <person name="Salamov A."/>
            <person name="Terry A."/>
            <person name="Yamada T."/>
            <person name="Dunigan D.D."/>
            <person name="Grigoriev I.V."/>
            <person name="Claverie J.M."/>
            <person name="Van Etten J.L."/>
        </authorList>
    </citation>
    <scope>NUCLEOTIDE SEQUENCE [LARGE SCALE GENOMIC DNA]</scope>
    <source>
        <strain evidence="4 5">NC64A</strain>
    </source>
</reference>
<dbReference type="AlphaFoldDB" id="E1ZBG3"/>
<feature type="coiled-coil region" evidence="2">
    <location>
        <begin position="323"/>
        <end position="361"/>
    </location>
</feature>
<dbReference type="OMA" id="NSKNCDE"/>
<dbReference type="InterPro" id="IPR033290">
    <property type="entry name" value="CCDC39"/>
</dbReference>
<dbReference type="Pfam" id="PF24161">
    <property type="entry name" value="CCDC39"/>
    <property type="match status" value="1"/>
</dbReference>
<sequence>MEIDSYATELTPPPLAAADQRTKRGFLPEFADDRNRALDHDIRALETELEGAQIQVDENKEHTRVLAEHLDNVRLEISHTQARLAARRREVETEAHLQEVAARETGRLRADIARLQQRRGELEQSATAMQTEAFQAGERMDQFKLVQNWNQARGARIPAEELEQWLAAATQKEEDNLALERYRRQDEARVKELGMQLEQAAREAHQTQRDLDDEITETQAAQTELSKAAQDFRRLHAERQELLQQWEGVLEAIRKRDASILEAGQQHAERTAQLATLKQELAVQAAELDAELAAGAAAQKRILAQERSIKGLYGAFASSQAAVAEAEDKADLLSNSLGRAADEAQRQAAASGHLRAELERRAAAVEAAQGRLDAARVRVALEGHQLGSLQQKIQELEKLRAEEQQRASSLDKEIAALGKRQFGAGQALHAAQERERRLASESSGARAQGRNLSHKMAQLEEQLVRQQEVRYNADYQLVEMERRVARAEGHRSRDETAVLGGRIKELEGTLAAAQAAHGMLVEEVKRAQDDYARAQRHSQAVQRERGAILDDMSRLALESGAAGRAAKAAAREREERLVEVDMGRLESGEVMSLETRKRSLEAGMRERRSEGEARLLRDEVHRVALELQARQLALQKLRRKHETLVLKGRCQDGEEAHSQAYFIIKAAQERQELAEQARRRGAPFRHCGRASCSMRPCHLSCTTAEALKAQIAQAERECGALEATLRRLVGTNSDMHYHARHNGVQELLDEQEALRHQLDRAAAALKLKLAAEGSRAEELEQAQARLANVAAEEAGLRQRVEALEKQKAEAEQQLRDQRQRRQRAAQRAAKLQGQAVAAARAAGGGPPAGMPAEALVADVQLAQVKAATRGMLEALGAAAAEHPDLNLLARVEAEAGVKVAGEPSRPGSASARSLCSAVSSARSPGGSRPGSAPRAEGGSRLAAAAAGTAARSPGGSGSRPGSSCAGSLRSAASARGSPAKAPAVQTIQLSL</sequence>
<feature type="coiled-coil region" evidence="2">
    <location>
        <begin position="386"/>
        <end position="420"/>
    </location>
</feature>
<evidence type="ECO:0000256" key="1">
    <source>
        <dbReference type="ARBA" id="ARBA00023054"/>
    </source>
</evidence>
<feature type="compositionally biased region" description="Low complexity" evidence="3">
    <location>
        <begin position="919"/>
        <end position="983"/>
    </location>
</feature>
<keyword evidence="1 2" id="KW-0175">Coiled coil</keyword>
<dbReference type="EMBL" id="GL433841">
    <property type="protein sequence ID" value="EFN56849.1"/>
    <property type="molecule type" value="Genomic_DNA"/>
</dbReference>
<proteinExistence type="predicted"/>
<feature type="coiled-coil region" evidence="2">
    <location>
        <begin position="35"/>
        <end position="62"/>
    </location>
</feature>
<accession>E1ZBG3</accession>
<dbReference type="RefSeq" id="XP_005848951.1">
    <property type="nucleotide sequence ID" value="XM_005848889.1"/>
</dbReference>
<dbReference type="GO" id="GO:0060285">
    <property type="term" value="P:cilium-dependent cell motility"/>
    <property type="evidence" value="ECO:0007669"/>
    <property type="project" value="TreeGrafter"/>
</dbReference>
<dbReference type="GO" id="GO:0005930">
    <property type="term" value="C:axoneme"/>
    <property type="evidence" value="ECO:0007669"/>
    <property type="project" value="InterPro"/>
</dbReference>
<feature type="coiled-coil region" evidence="2">
    <location>
        <begin position="183"/>
        <end position="245"/>
    </location>
</feature>
<dbReference type="GO" id="GO:0003341">
    <property type="term" value="P:cilium movement"/>
    <property type="evidence" value="ECO:0007669"/>
    <property type="project" value="InterPro"/>
</dbReference>
<dbReference type="GeneID" id="17355984"/>
<dbReference type="Proteomes" id="UP000008141">
    <property type="component" value="Unassembled WGS sequence"/>
</dbReference>
<dbReference type="OrthoDB" id="10259720at2759"/>
<protein>
    <recommendedName>
        <fullName evidence="6">Coiled-coil domain-containing protein 39</fullName>
    </recommendedName>
</protein>
<gene>
    <name evidence="4" type="ORF">CHLNCDRAFT_144442</name>
</gene>